<dbReference type="AlphaFoldDB" id="A0A9D2LK68"/>
<dbReference type="GO" id="GO:0003677">
    <property type="term" value="F:DNA binding"/>
    <property type="evidence" value="ECO:0007669"/>
    <property type="project" value="UniProtKB-KW"/>
</dbReference>
<dbReference type="InterPro" id="IPR000835">
    <property type="entry name" value="HTH_MarR-typ"/>
</dbReference>
<dbReference type="SUPFAM" id="SSF46785">
    <property type="entry name" value="Winged helix' DNA-binding domain"/>
    <property type="match status" value="1"/>
</dbReference>
<dbReference type="PANTHER" id="PTHR42756">
    <property type="entry name" value="TRANSCRIPTIONAL REGULATOR, MARR"/>
    <property type="match status" value="1"/>
</dbReference>
<evidence type="ECO:0000259" key="4">
    <source>
        <dbReference type="PROSITE" id="PS50995"/>
    </source>
</evidence>
<dbReference type="Pfam" id="PF01047">
    <property type="entry name" value="MarR"/>
    <property type="match status" value="1"/>
</dbReference>
<proteinExistence type="predicted"/>
<dbReference type="PRINTS" id="PR00598">
    <property type="entry name" value="HTHMARR"/>
</dbReference>
<dbReference type="PANTHER" id="PTHR42756:SF1">
    <property type="entry name" value="TRANSCRIPTIONAL REPRESSOR OF EMRAB OPERON"/>
    <property type="match status" value="1"/>
</dbReference>
<sequence>MQHERYVGFEIKALSNLLRRRLMSTAEHPQGMLTEIEGVLIGYLCHNKEQKIYQKDLEQVFCIRSSTASRLLKRLEDEGLVLRSMGEKDARMKRITATARAQALNDEAERRIAATEAVLTRGLSPEEIDQFLATAEKLKRNLLREPAARGPEGSVSSGGLE</sequence>
<dbReference type="SMART" id="SM00347">
    <property type="entry name" value="HTH_MARR"/>
    <property type="match status" value="1"/>
</dbReference>
<dbReference type="Proteomes" id="UP000823824">
    <property type="component" value="Unassembled WGS sequence"/>
</dbReference>
<dbReference type="Gene3D" id="1.10.10.10">
    <property type="entry name" value="Winged helix-like DNA-binding domain superfamily/Winged helix DNA-binding domain"/>
    <property type="match status" value="1"/>
</dbReference>
<keyword evidence="1" id="KW-0805">Transcription regulation</keyword>
<evidence type="ECO:0000256" key="1">
    <source>
        <dbReference type="ARBA" id="ARBA00023015"/>
    </source>
</evidence>
<dbReference type="InterPro" id="IPR036390">
    <property type="entry name" value="WH_DNA-bd_sf"/>
</dbReference>
<organism evidence="5 6">
    <name type="scientific">Candidatus Oscillibacter excrementigallinarum</name>
    <dbReference type="NCBI Taxonomy" id="2838716"/>
    <lineage>
        <taxon>Bacteria</taxon>
        <taxon>Bacillati</taxon>
        <taxon>Bacillota</taxon>
        <taxon>Clostridia</taxon>
        <taxon>Eubacteriales</taxon>
        <taxon>Oscillospiraceae</taxon>
        <taxon>Oscillibacter</taxon>
    </lineage>
</organism>
<reference evidence="5" key="2">
    <citation type="submission" date="2021-04" db="EMBL/GenBank/DDBJ databases">
        <authorList>
            <person name="Gilroy R."/>
        </authorList>
    </citation>
    <scope>NUCLEOTIDE SEQUENCE</scope>
    <source>
        <strain evidence="5">ChiBcec18-1249</strain>
    </source>
</reference>
<feature type="domain" description="HTH marR-type" evidence="4">
    <location>
        <begin position="4"/>
        <end position="140"/>
    </location>
</feature>
<gene>
    <name evidence="5" type="ORF">H9787_10045</name>
</gene>
<accession>A0A9D2LK68</accession>
<comment type="caution">
    <text evidence="5">The sequence shown here is derived from an EMBL/GenBank/DDBJ whole genome shotgun (WGS) entry which is preliminary data.</text>
</comment>
<dbReference type="InterPro" id="IPR036388">
    <property type="entry name" value="WH-like_DNA-bd_sf"/>
</dbReference>
<reference evidence="5" key="1">
    <citation type="journal article" date="2021" name="PeerJ">
        <title>Extensive microbial diversity within the chicken gut microbiome revealed by metagenomics and culture.</title>
        <authorList>
            <person name="Gilroy R."/>
            <person name="Ravi A."/>
            <person name="Getino M."/>
            <person name="Pursley I."/>
            <person name="Horton D.L."/>
            <person name="Alikhan N.F."/>
            <person name="Baker D."/>
            <person name="Gharbi K."/>
            <person name="Hall N."/>
            <person name="Watson M."/>
            <person name="Adriaenssens E.M."/>
            <person name="Foster-Nyarko E."/>
            <person name="Jarju S."/>
            <person name="Secka A."/>
            <person name="Antonio M."/>
            <person name="Oren A."/>
            <person name="Chaudhuri R.R."/>
            <person name="La Ragione R."/>
            <person name="Hildebrand F."/>
            <person name="Pallen M.J."/>
        </authorList>
    </citation>
    <scope>NUCLEOTIDE SEQUENCE</scope>
    <source>
        <strain evidence="5">ChiBcec18-1249</strain>
    </source>
</reference>
<evidence type="ECO:0000313" key="6">
    <source>
        <dbReference type="Proteomes" id="UP000823824"/>
    </source>
</evidence>
<name>A0A9D2LK68_9FIRM</name>
<protein>
    <submittedName>
        <fullName evidence="5">MarR family transcriptional regulator</fullName>
    </submittedName>
</protein>
<dbReference type="EMBL" id="DWZJ01000090">
    <property type="protein sequence ID" value="HJB14036.1"/>
    <property type="molecule type" value="Genomic_DNA"/>
</dbReference>
<keyword evidence="3" id="KW-0804">Transcription</keyword>
<evidence type="ECO:0000256" key="3">
    <source>
        <dbReference type="ARBA" id="ARBA00023163"/>
    </source>
</evidence>
<dbReference type="GO" id="GO:0003700">
    <property type="term" value="F:DNA-binding transcription factor activity"/>
    <property type="evidence" value="ECO:0007669"/>
    <property type="project" value="InterPro"/>
</dbReference>
<dbReference type="PROSITE" id="PS50995">
    <property type="entry name" value="HTH_MARR_2"/>
    <property type="match status" value="1"/>
</dbReference>
<evidence type="ECO:0000256" key="2">
    <source>
        <dbReference type="ARBA" id="ARBA00023125"/>
    </source>
</evidence>
<keyword evidence="2" id="KW-0238">DNA-binding</keyword>
<evidence type="ECO:0000313" key="5">
    <source>
        <dbReference type="EMBL" id="HJB14036.1"/>
    </source>
</evidence>